<keyword evidence="4" id="KW-1185">Reference proteome</keyword>
<keyword evidence="1" id="KW-0175">Coiled coil</keyword>
<evidence type="ECO:0000313" key="3">
    <source>
        <dbReference type="EMBL" id="KZT34432.1"/>
    </source>
</evidence>
<dbReference type="Proteomes" id="UP000076798">
    <property type="component" value="Unassembled WGS sequence"/>
</dbReference>
<evidence type="ECO:0000256" key="2">
    <source>
        <dbReference type="SAM" id="MobiDB-lite"/>
    </source>
</evidence>
<accession>A0A165ZLY4</accession>
<gene>
    <name evidence="3" type="ORF">SISSUDRAFT_1052777</name>
</gene>
<feature type="coiled-coil region" evidence="1">
    <location>
        <begin position="148"/>
        <end position="175"/>
    </location>
</feature>
<evidence type="ECO:0000256" key="1">
    <source>
        <dbReference type="SAM" id="Coils"/>
    </source>
</evidence>
<name>A0A165ZLY4_9AGAM</name>
<organism evidence="3 4">
    <name type="scientific">Sistotremastrum suecicum HHB10207 ss-3</name>
    <dbReference type="NCBI Taxonomy" id="1314776"/>
    <lineage>
        <taxon>Eukaryota</taxon>
        <taxon>Fungi</taxon>
        <taxon>Dikarya</taxon>
        <taxon>Basidiomycota</taxon>
        <taxon>Agaricomycotina</taxon>
        <taxon>Agaricomycetes</taxon>
        <taxon>Sistotremastrales</taxon>
        <taxon>Sistotremastraceae</taxon>
        <taxon>Sistotremastrum</taxon>
    </lineage>
</organism>
<reference evidence="3 4" key="1">
    <citation type="journal article" date="2016" name="Mol. Biol. Evol.">
        <title>Comparative Genomics of Early-Diverging Mushroom-Forming Fungi Provides Insights into the Origins of Lignocellulose Decay Capabilities.</title>
        <authorList>
            <person name="Nagy L.G."/>
            <person name="Riley R."/>
            <person name="Tritt A."/>
            <person name="Adam C."/>
            <person name="Daum C."/>
            <person name="Floudas D."/>
            <person name="Sun H."/>
            <person name="Yadav J.S."/>
            <person name="Pangilinan J."/>
            <person name="Larsson K.H."/>
            <person name="Matsuura K."/>
            <person name="Barry K."/>
            <person name="Labutti K."/>
            <person name="Kuo R."/>
            <person name="Ohm R.A."/>
            <person name="Bhattacharya S.S."/>
            <person name="Shirouzu T."/>
            <person name="Yoshinaga Y."/>
            <person name="Martin F.M."/>
            <person name="Grigoriev I.V."/>
            <person name="Hibbett D.S."/>
        </authorList>
    </citation>
    <scope>NUCLEOTIDE SEQUENCE [LARGE SCALE GENOMIC DNA]</scope>
    <source>
        <strain evidence="3 4">HHB10207 ss-3</strain>
    </source>
</reference>
<feature type="region of interest" description="Disordered" evidence="2">
    <location>
        <begin position="1"/>
        <end position="52"/>
    </location>
</feature>
<evidence type="ECO:0000313" key="4">
    <source>
        <dbReference type="Proteomes" id="UP000076798"/>
    </source>
</evidence>
<feature type="region of interest" description="Disordered" evidence="2">
    <location>
        <begin position="186"/>
        <end position="205"/>
    </location>
</feature>
<dbReference type="AlphaFoldDB" id="A0A165ZLY4"/>
<sequence length="205" mass="22944">MNSRVQSQRRPMPFNTNPSRSSHAIPSNNAAYPTHNLGPQLTITQPDNLPPYSPTYSPLSSLADDGEYNPYGSSGPANSVFEASSNTYFNPSLDGSKRRGRTEVERRCKERKQESLDKIREEMKLRGQPVHRTDGTQANLLFKAAETMKSERGQLRALQDEIRVLRAEIQLMGGRATDRRNFASPQAWPAMSNEPFGSLSTQSLF</sequence>
<dbReference type="EMBL" id="KV428181">
    <property type="protein sequence ID" value="KZT34432.1"/>
    <property type="molecule type" value="Genomic_DNA"/>
</dbReference>
<proteinExistence type="predicted"/>
<feature type="compositionally biased region" description="Polar residues" evidence="2">
    <location>
        <begin position="1"/>
        <end position="47"/>
    </location>
</feature>
<protein>
    <submittedName>
        <fullName evidence="3">Uncharacterized protein</fullName>
    </submittedName>
</protein>